<dbReference type="EMBL" id="RKHR01000003">
    <property type="protein sequence ID" value="ROS05690.1"/>
    <property type="molecule type" value="Genomic_DNA"/>
</dbReference>
<dbReference type="RefSeq" id="WP_123711583.1">
    <property type="nucleotide sequence ID" value="NZ_RKHR01000003.1"/>
</dbReference>
<evidence type="ECO:0000313" key="2">
    <source>
        <dbReference type="Proteomes" id="UP000275394"/>
    </source>
</evidence>
<organism evidence="1 2">
    <name type="scientific">Sinobacterium caligoides</name>
    <dbReference type="NCBI Taxonomy" id="933926"/>
    <lineage>
        <taxon>Bacteria</taxon>
        <taxon>Pseudomonadati</taxon>
        <taxon>Pseudomonadota</taxon>
        <taxon>Gammaproteobacteria</taxon>
        <taxon>Cellvibrionales</taxon>
        <taxon>Spongiibacteraceae</taxon>
        <taxon>Sinobacterium</taxon>
    </lineage>
</organism>
<sequence>MNSFGRYIFFVFMSLCASCSEHSGVEKERNIFLNFKSYQSSGKFEIENPKFKKVANEINEARLQQYRRDDYQLSGDAMGLMLITFFDDRLMQVIFYPSDCSHYQELFSALRPHDTGVDMIYDIDYKGACYASWSDQKLQAEYDYFVQ</sequence>
<dbReference type="Proteomes" id="UP000275394">
    <property type="component" value="Unassembled WGS sequence"/>
</dbReference>
<keyword evidence="2" id="KW-1185">Reference proteome</keyword>
<name>A0A3N2E0Q7_9GAMM</name>
<dbReference type="AlphaFoldDB" id="A0A3N2E0Q7"/>
<comment type="caution">
    <text evidence="1">The sequence shown here is derived from an EMBL/GenBank/DDBJ whole genome shotgun (WGS) entry which is preliminary data.</text>
</comment>
<proteinExistence type="predicted"/>
<reference evidence="1 2" key="1">
    <citation type="submission" date="2018-11" db="EMBL/GenBank/DDBJ databases">
        <title>Genomic Encyclopedia of Type Strains, Phase IV (KMG-IV): sequencing the most valuable type-strain genomes for metagenomic binning, comparative biology and taxonomic classification.</title>
        <authorList>
            <person name="Goeker M."/>
        </authorList>
    </citation>
    <scope>NUCLEOTIDE SEQUENCE [LARGE SCALE GENOMIC DNA]</scope>
    <source>
        <strain evidence="1 2">DSM 100316</strain>
    </source>
</reference>
<evidence type="ECO:0000313" key="1">
    <source>
        <dbReference type="EMBL" id="ROS05690.1"/>
    </source>
</evidence>
<protein>
    <submittedName>
        <fullName evidence="1">Uncharacterized protein</fullName>
    </submittedName>
</protein>
<gene>
    <name evidence="1" type="ORF">EDC56_1239</name>
</gene>
<accession>A0A3N2E0Q7</accession>